<name>A0A8T3A796_DENNO</name>
<dbReference type="InterPro" id="IPR029480">
    <property type="entry name" value="Transpos_assoc"/>
</dbReference>
<evidence type="ECO:0000313" key="6">
    <source>
        <dbReference type="Proteomes" id="UP000829196"/>
    </source>
</evidence>
<dbReference type="Proteomes" id="UP000829196">
    <property type="component" value="Unassembled WGS sequence"/>
</dbReference>
<evidence type="ECO:0000259" key="4">
    <source>
        <dbReference type="Pfam" id="PF13963"/>
    </source>
</evidence>
<dbReference type="Pfam" id="PF03004">
    <property type="entry name" value="Transposase_24"/>
    <property type="match status" value="1"/>
</dbReference>
<dbReference type="InterPro" id="IPR025452">
    <property type="entry name" value="DUF4218"/>
</dbReference>
<dbReference type="Pfam" id="PF13952">
    <property type="entry name" value="DUF4216"/>
    <property type="match status" value="1"/>
</dbReference>
<dbReference type="SMR" id="A0A8T3A796"/>
<evidence type="ECO:0008006" key="7">
    <source>
        <dbReference type="Google" id="ProtNLM"/>
    </source>
</evidence>
<dbReference type="Pfam" id="PF02992">
    <property type="entry name" value="Transposase_21"/>
    <property type="match status" value="1"/>
</dbReference>
<evidence type="ECO:0000259" key="3">
    <source>
        <dbReference type="Pfam" id="PF13960"/>
    </source>
</evidence>
<feature type="domain" description="DUF4216" evidence="2">
    <location>
        <begin position="921"/>
        <end position="997"/>
    </location>
</feature>
<evidence type="ECO:0000259" key="2">
    <source>
        <dbReference type="Pfam" id="PF13952"/>
    </source>
</evidence>
<dbReference type="OrthoDB" id="7549404at2759"/>
<dbReference type="Pfam" id="PF13963">
    <property type="entry name" value="Transpos_assoc"/>
    <property type="match status" value="1"/>
</dbReference>
<dbReference type="InterPro" id="IPR025312">
    <property type="entry name" value="DUF4216"/>
</dbReference>
<evidence type="ECO:0000256" key="1">
    <source>
        <dbReference type="SAM" id="MobiDB-lite"/>
    </source>
</evidence>
<dbReference type="PANTHER" id="PTHR48258:SF4">
    <property type="entry name" value="DUF4216 DOMAIN-CONTAINING PROTEIN"/>
    <property type="match status" value="1"/>
</dbReference>
<feature type="compositionally biased region" description="Low complexity" evidence="1">
    <location>
        <begin position="1069"/>
        <end position="1082"/>
    </location>
</feature>
<comment type="caution">
    <text evidence="5">The sequence shown here is derived from an EMBL/GenBank/DDBJ whole genome shotgun (WGS) entry which is preliminary data.</text>
</comment>
<feature type="region of interest" description="Disordered" evidence="1">
    <location>
        <begin position="1289"/>
        <end position="1349"/>
    </location>
</feature>
<feature type="domain" description="Transposase-associated" evidence="4">
    <location>
        <begin position="7"/>
        <end position="87"/>
    </location>
</feature>
<keyword evidence="6" id="KW-1185">Reference proteome</keyword>
<dbReference type="InterPro" id="IPR004252">
    <property type="entry name" value="Probable_transposase_24"/>
</dbReference>
<evidence type="ECO:0000313" key="5">
    <source>
        <dbReference type="EMBL" id="KAI0488533.1"/>
    </source>
</evidence>
<feature type="compositionally biased region" description="Pro residues" evidence="1">
    <location>
        <begin position="1083"/>
        <end position="1095"/>
    </location>
</feature>
<sequence>MDIRNQRSWMYNRLSQSRKTLTDEFINGVNVFIQQAKQLPIFICEGKFRCPYSKHKNLVILEPYDVTVDLYRRGFMPRYWYSTCHGEYEPQFDYQCGPSTSSNVAEAENIRPNLEELVHDATGIYEELPNTEAQNFYDLLHAAQHPIWKGCTTHSELSVAVKMLSIKAEYNVARECFNQFIGLLKETNPTDNLIPTYLYRTKKLVSKLGLTCTKIDCCVNGCMLYFKEDIAETVCRHCNAPRFKPKSRNRRKQKDVSVSVITHPSEAEAWKHFDRTHPTFAAEPRNVRLGLCADGFTPFSQSATPYSCWPVILTPYNLPPELCMTTPYMFLSLIIPGPHNPKLKIDVFLQPLIDDLSLLWEEGVSTYDISTKQNFTLRAALLWTIGDFPAYGMLSGWNTSGKLACPYCLENTKSFTLKYGRKNSWFDCHRMFLPQSHPFRRNKEAFTKNKMVMIPPPPRFSSEEIFESVEFLPTIMESLRLAEFRLPEYGVYHNWTKKSIFWSLPYWRTNLIRHNLDVMHIEKNIFDNIFYTVMDIKEKSKDNIKARMDLKEICRRKALELKDGGAGKFLKPKAPFTLTLEQKRAVCEWVKTLRVLDGYSSNLSRCVDIRSGRLFGLKSHDCHIFMQCLLSTAFSYLPDQILKPLVELSVFFKDLCSSKLNVENLIHMEQQIPFILCQLEKIFPPGFFDSMEHLPIHLPYEAMVGGPVQYRWMYPFERYLNKLKKTAKNKARPEGSICEAYLTYETTQFCSYYFETISQSGESSTSQNVGKSSNISVFSGIGEPLGASTVRYLTDKEMTVITLYILLNCDEVEPYLERFIDGLSISEEGEVQKIVEKEFTAWFKNTIHAEDSSQFSRLSELAWGPNRLVKCYQIFEVNGYKFQTKNLCEGRKTENSGVCVRGNTHTGDDSEYYGVLQEILEVEYPGMRNIVYLFNCEWFDPVPNRGTKVHPIYGITEVKRVRRYAKFDPFIIASQATQVYYANYPSGIRGKQDWLVVMKTKPRGVIEKTSTIPTAHQEEFMSNLKDLPINVDDQIRFNESELQLEEVDLNIEESDDESDCARSVSSDMASATQSQPATQPQPATHPQPVTQPLPTPGANSPQFYSPDLRFPSPNLGQATPFYPYFTPPPYVGAPPTYPFPPYAPPYYPPPPHQPATTGPLTAAGPSTAAAAEQQTDGRMLIAPEGDTFYSSKQPTHKIRDIIRSRFDAPYFSWKKVPKEVREMWFREFEKEFCWLPQHNDKIRKNFEKRGSTRMRDMFTDVRKVGKRPLWIGEEIWAELNAAWGSEEYTRRRDQNRQNRASDVGGLGSALHTGGSVPHTEHRRHLKASLGREPTPVELHSHTHKRQEDQQWIDERARKAHVSEGSSGGSVEYSEYRMWSQAVGGMQHGRVYGLGAQAQAYKGITSSTASSFASSSHESLQAQQIIALQAELEQLWNCCEPVVELVCVRIDRFAGVEMGLLAGKAIFFLSMLQVSGGLCAGNPPEKTIQRNVSSVPANMIRRTLPSQVRRIFRR</sequence>
<feature type="region of interest" description="Disordered" evidence="1">
    <location>
        <begin position="1051"/>
        <end position="1112"/>
    </location>
</feature>
<dbReference type="InterPro" id="IPR004242">
    <property type="entry name" value="Transposase_21"/>
</dbReference>
<organism evidence="5 6">
    <name type="scientific">Dendrobium nobile</name>
    <name type="common">Orchid</name>
    <dbReference type="NCBI Taxonomy" id="94219"/>
    <lineage>
        <taxon>Eukaryota</taxon>
        <taxon>Viridiplantae</taxon>
        <taxon>Streptophyta</taxon>
        <taxon>Embryophyta</taxon>
        <taxon>Tracheophyta</taxon>
        <taxon>Spermatophyta</taxon>
        <taxon>Magnoliopsida</taxon>
        <taxon>Liliopsida</taxon>
        <taxon>Asparagales</taxon>
        <taxon>Orchidaceae</taxon>
        <taxon>Epidendroideae</taxon>
        <taxon>Malaxideae</taxon>
        <taxon>Dendrobiinae</taxon>
        <taxon>Dendrobium</taxon>
    </lineage>
</organism>
<dbReference type="EMBL" id="JAGYWB010000019">
    <property type="protein sequence ID" value="KAI0488533.1"/>
    <property type="molecule type" value="Genomic_DNA"/>
</dbReference>
<gene>
    <name evidence="5" type="ORF">KFK09_028368</name>
</gene>
<accession>A0A8T3A796</accession>
<reference evidence="5" key="1">
    <citation type="journal article" date="2022" name="Front. Genet.">
        <title>Chromosome-Scale Assembly of the Dendrobium nobile Genome Provides Insights Into the Molecular Mechanism of the Biosynthesis of the Medicinal Active Ingredient of Dendrobium.</title>
        <authorList>
            <person name="Xu Q."/>
            <person name="Niu S.-C."/>
            <person name="Li K.-L."/>
            <person name="Zheng P.-J."/>
            <person name="Zhang X.-J."/>
            <person name="Jia Y."/>
            <person name="Liu Y."/>
            <person name="Niu Y.-X."/>
            <person name="Yu L.-H."/>
            <person name="Chen D.-F."/>
            <person name="Zhang G.-Q."/>
        </authorList>
    </citation>
    <scope>NUCLEOTIDE SEQUENCE</scope>
    <source>
        <tissue evidence="5">Leaf</tissue>
    </source>
</reference>
<dbReference type="Pfam" id="PF13960">
    <property type="entry name" value="DUF4218"/>
    <property type="match status" value="1"/>
</dbReference>
<dbReference type="PANTHER" id="PTHR48258">
    <property type="entry name" value="DUF4218 DOMAIN-CONTAINING PROTEIN-RELATED"/>
    <property type="match status" value="1"/>
</dbReference>
<protein>
    <recommendedName>
        <fullName evidence="7">DUF4218 domain-containing protein</fullName>
    </recommendedName>
</protein>
<proteinExistence type="predicted"/>
<feature type="domain" description="DUF4218" evidence="3">
    <location>
        <begin position="655"/>
        <end position="759"/>
    </location>
</feature>